<dbReference type="RefSeq" id="WP_201372776.1">
    <property type="nucleotide sequence ID" value="NZ_BNJG01000002.1"/>
</dbReference>
<dbReference type="EMBL" id="BNJG01000002">
    <property type="protein sequence ID" value="GHO56222.1"/>
    <property type="molecule type" value="Genomic_DNA"/>
</dbReference>
<comment type="caution">
    <text evidence="1">The sequence shown here is derived from an EMBL/GenBank/DDBJ whole genome shotgun (WGS) entry which is preliminary data.</text>
</comment>
<dbReference type="Proteomes" id="UP000654345">
    <property type="component" value="Unassembled WGS sequence"/>
</dbReference>
<reference evidence="1 2" key="1">
    <citation type="journal article" date="2021" name="Int. J. Syst. Evol. Microbiol.">
        <title>Reticulibacter mediterranei gen. nov., sp. nov., within the new family Reticulibacteraceae fam. nov., and Ktedonospora formicarum gen. nov., sp. nov., Ktedonobacter robiniae sp. nov., Dictyobacter formicarum sp. nov. and Dictyobacter arantiisoli sp. nov., belonging to the class Ktedonobacteria.</title>
        <authorList>
            <person name="Yabe S."/>
            <person name="Zheng Y."/>
            <person name="Wang C.M."/>
            <person name="Sakai Y."/>
            <person name="Abe K."/>
            <person name="Yokota A."/>
            <person name="Donadio S."/>
            <person name="Cavaletti L."/>
            <person name="Monciardini P."/>
        </authorList>
    </citation>
    <scope>NUCLEOTIDE SEQUENCE [LARGE SCALE GENOMIC DNA]</scope>
    <source>
        <strain evidence="1 2">SOSP1-30</strain>
    </source>
</reference>
<name>A0ABQ3UUF7_9CHLR</name>
<protein>
    <submittedName>
        <fullName evidence="1">Uncharacterized protein</fullName>
    </submittedName>
</protein>
<evidence type="ECO:0000313" key="2">
    <source>
        <dbReference type="Proteomes" id="UP000654345"/>
    </source>
</evidence>
<keyword evidence="2" id="KW-1185">Reference proteome</keyword>
<organism evidence="1 2">
    <name type="scientific">Ktedonobacter robiniae</name>
    <dbReference type="NCBI Taxonomy" id="2778365"/>
    <lineage>
        <taxon>Bacteria</taxon>
        <taxon>Bacillati</taxon>
        <taxon>Chloroflexota</taxon>
        <taxon>Ktedonobacteria</taxon>
        <taxon>Ktedonobacterales</taxon>
        <taxon>Ktedonobacteraceae</taxon>
        <taxon>Ktedonobacter</taxon>
    </lineage>
</organism>
<gene>
    <name evidence="1" type="ORF">KSB_46970</name>
</gene>
<proteinExistence type="predicted"/>
<evidence type="ECO:0000313" key="1">
    <source>
        <dbReference type="EMBL" id="GHO56222.1"/>
    </source>
</evidence>
<sequence length="252" mass="28451">MWITTPETIEQILLEGQLEPVSDDALQQSARDWQSRGVKLTSHDALRILPVVSIGQPETWPLQDLYTSKTLPRPIQTKLKQADFYLVRFSCSFRPLHEESRVEWARFCVNLLPHLTTREHPMAFDFYPQQVMQEGAKRQIKVTLSPLLKFQELEASLGSAEFGFESLAHIPIISAALGTSFDPSWDYRSDSPSGVLGTRWMYLLVKAPKGLANGQARLELEADVLVRGTRIAAKLRRQSNQAGAHLIVSLWG</sequence>
<accession>A0ABQ3UUF7</accession>